<dbReference type="EMBL" id="CADCXU010032293">
    <property type="protein sequence ID" value="CAB0018233.1"/>
    <property type="molecule type" value="Genomic_DNA"/>
</dbReference>
<dbReference type="Proteomes" id="UP000479000">
    <property type="component" value="Unassembled WGS sequence"/>
</dbReference>
<evidence type="ECO:0000313" key="2">
    <source>
        <dbReference type="Proteomes" id="UP000479000"/>
    </source>
</evidence>
<gene>
    <name evidence="1" type="ORF">NTEN_LOCUS22142</name>
</gene>
<keyword evidence="2" id="KW-1185">Reference proteome</keyword>
<organism evidence="1 2">
    <name type="scientific">Nesidiocoris tenuis</name>
    <dbReference type="NCBI Taxonomy" id="355587"/>
    <lineage>
        <taxon>Eukaryota</taxon>
        <taxon>Metazoa</taxon>
        <taxon>Ecdysozoa</taxon>
        <taxon>Arthropoda</taxon>
        <taxon>Hexapoda</taxon>
        <taxon>Insecta</taxon>
        <taxon>Pterygota</taxon>
        <taxon>Neoptera</taxon>
        <taxon>Paraneoptera</taxon>
        <taxon>Hemiptera</taxon>
        <taxon>Heteroptera</taxon>
        <taxon>Panheteroptera</taxon>
        <taxon>Cimicomorpha</taxon>
        <taxon>Miridae</taxon>
        <taxon>Dicyphina</taxon>
        <taxon>Nesidiocoris</taxon>
    </lineage>
</organism>
<proteinExistence type="predicted"/>
<accession>A0A6H5HPH7</accession>
<evidence type="ECO:0000313" key="1">
    <source>
        <dbReference type="EMBL" id="CAB0018233.1"/>
    </source>
</evidence>
<name>A0A6H5HPH7_9HEMI</name>
<protein>
    <submittedName>
        <fullName evidence="1">Uncharacterized protein</fullName>
    </submittedName>
</protein>
<dbReference type="AlphaFoldDB" id="A0A6H5HPH7"/>
<sequence>MTCNRSAMPRPFLDTLHGARSWITSWTKSKNMVCALSFSKSCVSMRKDEVTAPSLAPDGAESQRGSELGALWIMSRLNLEIGDFTEDAKIVHNEDFIDKTNINSRNLDGH</sequence>
<reference evidence="1 2" key="1">
    <citation type="submission" date="2020-02" db="EMBL/GenBank/DDBJ databases">
        <authorList>
            <person name="Ferguson B K."/>
        </authorList>
    </citation>
    <scope>NUCLEOTIDE SEQUENCE [LARGE SCALE GENOMIC DNA]</scope>
</reference>